<reference evidence="2" key="1">
    <citation type="submission" date="2014-09" db="EMBL/GenBank/DDBJ databases">
        <authorList>
            <person name="Magalhaes I.L.F."/>
            <person name="Oliveira U."/>
            <person name="Santos F.R."/>
            <person name="Vidigal T.H.D.A."/>
            <person name="Brescovit A.D."/>
            <person name="Santos A.J."/>
        </authorList>
    </citation>
    <scope>NUCLEOTIDE SEQUENCE</scope>
    <source>
        <tissue evidence="2">Shoot tissue taken approximately 20 cm above the soil surface</tissue>
    </source>
</reference>
<name>A0A0A9G8S0_ARUDO</name>
<feature type="compositionally biased region" description="Basic and acidic residues" evidence="1">
    <location>
        <begin position="36"/>
        <end position="49"/>
    </location>
</feature>
<evidence type="ECO:0000313" key="2">
    <source>
        <dbReference type="EMBL" id="JAE18951.1"/>
    </source>
</evidence>
<dbReference type="EMBL" id="GBRH01178945">
    <property type="protein sequence ID" value="JAE18951.1"/>
    <property type="molecule type" value="Transcribed_RNA"/>
</dbReference>
<dbReference type="AlphaFoldDB" id="A0A0A9G8S0"/>
<evidence type="ECO:0000256" key="1">
    <source>
        <dbReference type="SAM" id="MobiDB-lite"/>
    </source>
</evidence>
<organism evidence="2">
    <name type="scientific">Arundo donax</name>
    <name type="common">Giant reed</name>
    <name type="synonym">Donax arundinaceus</name>
    <dbReference type="NCBI Taxonomy" id="35708"/>
    <lineage>
        <taxon>Eukaryota</taxon>
        <taxon>Viridiplantae</taxon>
        <taxon>Streptophyta</taxon>
        <taxon>Embryophyta</taxon>
        <taxon>Tracheophyta</taxon>
        <taxon>Spermatophyta</taxon>
        <taxon>Magnoliopsida</taxon>
        <taxon>Liliopsida</taxon>
        <taxon>Poales</taxon>
        <taxon>Poaceae</taxon>
        <taxon>PACMAD clade</taxon>
        <taxon>Arundinoideae</taxon>
        <taxon>Arundineae</taxon>
        <taxon>Arundo</taxon>
    </lineage>
</organism>
<accession>A0A0A9G8S0</accession>
<reference evidence="2" key="2">
    <citation type="journal article" date="2015" name="Data Brief">
        <title>Shoot transcriptome of the giant reed, Arundo donax.</title>
        <authorList>
            <person name="Barrero R.A."/>
            <person name="Guerrero F.D."/>
            <person name="Moolhuijzen P."/>
            <person name="Goolsby J.A."/>
            <person name="Tidwell J."/>
            <person name="Bellgard S.E."/>
            <person name="Bellgard M.I."/>
        </authorList>
    </citation>
    <scope>NUCLEOTIDE SEQUENCE</scope>
    <source>
        <tissue evidence="2">Shoot tissue taken approximately 20 cm above the soil surface</tissue>
    </source>
</reference>
<feature type="compositionally biased region" description="Low complexity" evidence="1">
    <location>
        <begin position="66"/>
        <end position="76"/>
    </location>
</feature>
<sequence>MTSSTVKNQRGLGQHRAGRARERWGTSSRRAQQSRARGERMGGERKWNRDGGSGTAGARRARLKQGRAAGATGASGAFMGRVGLPEGAAAWWLVEYFFRRLCAALCR</sequence>
<proteinExistence type="predicted"/>
<protein>
    <submittedName>
        <fullName evidence="2">Uncharacterized protein</fullName>
    </submittedName>
</protein>
<feature type="region of interest" description="Disordered" evidence="1">
    <location>
        <begin position="1"/>
        <end position="76"/>
    </location>
</feature>